<feature type="transmembrane region" description="Helical" evidence="7">
    <location>
        <begin position="293"/>
        <end position="316"/>
    </location>
</feature>
<feature type="transmembrane region" description="Helical" evidence="7">
    <location>
        <begin position="132"/>
        <end position="155"/>
    </location>
</feature>
<dbReference type="PANTHER" id="PTHR43163">
    <property type="entry name" value="DIPEPTIDE TRANSPORT SYSTEM PERMEASE PROTEIN DPPB-RELATED"/>
    <property type="match status" value="1"/>
</dbReference>
<keyword evidence="10" id="KW-1185">Reference proteome</keyword>
<keyword evidence="5 7" id="KW-1133">Transmembrane helix</keyword>
<dbReference type="Pfam" id="PF19300">
    <property type="entry name" value="BPD_transp_1_N"/>
    <property type="match status" value="1"/>
</dbReference>
<evidence type="ECO:0000256" key="1">
    <source>
        <dbReference type="ARBA" id="ARBA00004651"/>
    </source>
</evidence>
<evidence type="ECO:0000313" key="10">
    <source>
        <dbReference type="Proteomes" id="UP000587991"/>
    </source>
</evidence>
<protein>
    <submittedName>
        <fullName evidence="9">ABC transporter permease</fullName>
    </submittedName>
</protein>
<dbReference type="GO" id="GO:0005886">
    <property type="term" value="C:plasma membrane"/>
    <property type="evidence" value="ECO:0007669"/>
    <property type="project" value="UniProtKB-SubCell"/>
</dbReference>
<sequence>MRTGQGGLSIGLTLLGLLLVTFLIARVAPIDPVLKVVGDKASKETYEAVRREMGLDQSLPVQFARYLKSVVSGELGTSTSTGQPVMDDLLRYFPATLELSTIAILLGVLLGIPLGIWAACRHNRWQDQLIRAVSLLGYSVPVFWLGLVALLVFYAKLGWVSGPGRLDDVYQYTIESWSHFALIDTLRSGDMSAFGNALSHLVLPASLLAYFSLAYIARMTRAYVLEELSKEYVTLARVKGASEWHILWRHVLPNLRGPLLTVSALSYAVLLEGAVLTESVFSWPGIGLYITNALFSADMSAVLGGTLLIGICFVLLNSLTDTLSRMLDPRTR</sequence>
<dbReference type="PANTHER" id="PTHR43163:SF8">
    <property type="entry name" value="D,D-DIPEPTIDE TRANSPORT SYSTEM PERMEASE PROTEIN DDPB-RELATED"/>
    <property type="match status" value="1"/>
</dbReference>
<accession>A0A847SFF4</accession>
<evidence type="ECO:0000256" key="5">
    <source>
        <dbReference type="ARBA" id="ARBA00022989"/>
    </source>
</evidence>
<evidence type="ECO:0000256" key="4">
    <source>
        <dbReference type="ARBA" id="ARBA00022692"/>
    </source>
</evidence>
<feature type="transmembrane region" description="Helical" evidence="7">
    <location>
        <begin position="7"/>
        <end position="28"/>
    </location>
</feature>
<dbReference type="InterPro" id="IPR035906">
    <property type="entry name" value="MetI-like_sf"/>
</dbReference>
<keyword evidence="2 7" id="KW-0813">Transport</keyword>
<dbReference type="EMBL" id="JABAIM010000002">
    <property type="protein sequence ID" value="NLR75948.1"/>
    <property type="molecule type" value="Genomic_DNA"/>
</dbReference>
<evidence type="ECO:0000313" key="9">
    <source>
        <dbReference type="EMBL" id="NLR75948.1"/>
    </source>
</evidence>
<evidence type="ECO:0000256" key="7">
    <source>
        <dbReference type="RuleBase" id="RU363032"/>
    </source>
</evidence>
<dbReference type="SUPFAM" id="SSF161098">
    <property type="entry name" value="MetI-like"/>
    <property type="match status" value="1"/>
</dbReference>
<feature type="transmembrane region" description="Helical" evidence="7">
    <location>
        <begin position="99"/>
        <end position="120"/>
    </location>
</feature>
<dbReference type="Gene3D" id="1.10.3720.10">
    <property type="entry name" value="MetI-like"/>
    <property type="match status" value="1"/>
</dbReference>
<reference evidence="9 10" key="1">
    <citation type="submission" date="2020-04" db="EMBL/GenBank/DDBJ databases">
        <title>Draft genome of Leeia sp. IMCC25680.</title>
        <authorList>
            <person name="Song J."/>
            <person name="Cho J.-C."/>
        </authorList>
    </citation>
    <scope>NUCLEOTIDE SEQUENCE [LARGE SCALE GENOMIC DNA]</scope>
    <source>
        <strain evidence="9 10">IMCC25680</strain>
    </source>
</reference>
<proteinExistence type="inferred from homology"/>
<evidence type="ECO:0000256" key="3">
    <source>
        <dbReference type="ARBA" id="ARBA00022475"/>
    </source>
</evidence>
<keyword evidence="4 7" id="KW-0812">Transmembrane</keyword>
<comment type="caution">
    <text evidence="9">The sequence shown here is derived from an EMBL/GenBank/DDBJ whole genome shotgun (WGS) entry which is preliminary data.</text>
</comment>
<organism evidence="9 10">
    <name type="scientific">Leeia aquatica</name>
    <dbReference type="NCBI Taxonomy" id="2725557"/>
    <lineage>
        <taxon>Bacteria</taxon>
        <taxon>Pseudomonadati</taxon>
        <taxon>Pseudomonadota</taxon>
        <taxon>Betaproteobacteria</taxon>
        <taxon>Neisseriales</taxon>
        <taxon>Leeiaceae</taxon>
        <taxon>Leeia</taxon>
    </lineage>
</organism>
<dbReference type="GO" id="GO:0071916">
    <property type="term" value="F:dipeptide transmembrane transporter activity"/>
    <property type="evidence" value="ECO:0007669"/>
    <property type="project" value="TreeGrafter"/>
</dbReference>
<comment type="similarity">
    <text evidence="7">Belongs to the binding-protein-dependent transport system permease family.</text>
</comment>
<dbReference type="AlphaFoldDB" id="A0A847SFF4"/>
<dbReference type="Proteomes" id="UP000587991">
    <property type="component" value="Unassembled WGS sequence"/>
</dbReference>
<feature type="transmembrane region" description="Helical" evidence="7">
    <location>
        <begin position="259"/>
        <end position="281"/>
    </location>
</feature>
<evidence type="ECO:0000259" key="8">
    <source>
        <dbReference type="PROSITE" id="PS50928"/>
    </source>
</evidence>
<evidence type="ECO:0000256" key="2">
    <source>
        <dbReference type="ARBA" id="ARBA00022448"/>
    </source>
</evidence>
<name>A0A847SFF4_9NEIS</name>
<feature type="transmembrane region" description="Helical" evidence="7">
    <location>
        <begin position="197"/>
        <end position="217"/>
    </location>
</feature>
<dbReference type="PROSITE" id="PS50928">
    <property type="entry name" value="ABC_TM1"/>
    <property type="match status" value="1"/>
</dbReference>
<keyword evidence="3" id="KW-1003">Cell membrane</keyword>
<comment type="subcellular location">
    <subcellularLocation>
        <location evidence="1 7">Cell membrane</location>
        <topology evidence="1 7">Multi-pass membrane protein</topology>
    </subcellularLocation>
</comment>
<dbReference type="Pfam" id="PF00528">
    <property type="entry name" value="BPD_transp_1"/>
    <property type="match status" value="1"/>
</dbReference>
<dbReference type="InterPro" id="IPR045621">
    <property type="entry name" value="BPD_transp_1_N"/>
</dbReference>
<dbReference type="InterPro" id="IPR000515">
    <property type="entry name" value="MetI-like"/>
</dbReference>
<dbReference type="CDD" id="cd06261">
    <property type="entry name" value="TM_PBP2"/>
    <property type="match status" value="1"/>
</dbReference>
<gene>
    <name evidence="9" type="ORF">HF682_12340</name>
</gene>
<evidence type="ECO:0000256" key="6">
    <source>
        <dbReference type="ARBA" id="ARBA00023136"/>
    </source>
</evidence>
<feature type="domain" description="ABC transmembrane type-1" evidence="8">
    <location>
        <begin position="93"/>
        <end position="320"/>
    </location>
</feature>
<keyword evidence="6 7" id="KW-0472">Membrane</keyword>